<keyword evidence="3" id="KW-1185">Reference proteome</keyword>
<dbReference type="Proteomes" id="UP000019484">
    <property type="component" value="Unassembled WGS sequence"/>
</dbReference>
<gene>
    <name evidence="2" type="ORF">A1O1_06484</name>
</gene>
<protein>
    <submittedName>
        <fullName evidence="2">Uncharacterized protein</fullName>
    </submittedName>
</protein>
<organism evidence="2 3">
    <name type="scientific">Capronia coronata CBS 617.96</name>
    <dbReference type="NCBI Taxonomy" id="1182541"/>
    <lineage>
        <taxon>Eukaryota</taxon>
        <taxon>Fungi</taxon>
        <taxon>Dikarya</taxon>
        <taxon>Ascomycota</taxon>
        <taxon>Pezizomycotina</taxon>
        <taxon>Eurotiomycetes</taxon>
        <taxon>Chaetothyriomycetidae</taxon>
        <taxon>Chaetothyriales</taxon>
        <taxon>Herpotrichiellaceae</taxon>
        <taxon>Capronia</taxon>
    </lineage>
</organism>
<evidence type="ECO:0000313" key="2">
    <source>
        <dbReference type="EMBL" id="EXJ86115.1"/>
    </source>
</evidence>
<reference evidence="2 3" key="1">
    <citation type="submission" date="2013-03" db="EMBL/GenBank/DDBJ databases">
        <title>The Genome Sequence of Capronia coronata CBS 617.96.</title>
        <authorList>
            <consortium name="The Broad Institute Genomics Platform"/>
            <person name="Cuomo C."/>
            <person name="de Hoog S."/>
            <person name="Gorbushina A."/>
            <person name="Walker B."/>
            <person name="Young S.K."/>
            <person name="Zeng Q."/>
            <person name="Gargeya S."/>
            <person name="Fitzgerald M."/>
            <person name="Haas B."/>
            <person name="Abouelleil A."/>
            <person name="Allen A.W."/>
            <person name="Alvarado L."/>
            <person name="Arachchi H.M."/>
            <person name="Berlin A.M."/>
            <person name="Chapman S.B."/>
            <person name="Gainer-Dewar J."/>
            <person name="Goldberg J."/>
            <person name="Griggs A."/>
            <person name="Gujja S."/>
            <person name="Hansen M."/>
            <person name="Howarth C."/>
            <person name="Imamovic A."/>
            <person name="Ireland A."/>
            <person name="Larimer J."/>
            <person name="McCowan C."/>
            <person name="Murphy C."/>
            <person name="Pearson M."/>
            <person name="Poon T.W."/>
            <person name="Priest M."/>
            <person name="Roberts A."/>
            <person name="Saif S."/>
            <person name="Shea T."/>
            <person name="Sisk P."/>
            <person name="Sykes S."/>
            <person name="Wortman J."/>
            <person name="Nusbaum C."/>
            <person name="Birren B."/>
        </authorList>
    </citation>
    <scope>NUCLEOTIDE SEQUENCE [LARGE SCALE GENOMIC DNA]</scope>
    <source>
        <strain evidence="2 3">CBS 617.96</strain>
    </source>
</reference>
<sequence>MAEVGEYDLRNGDTAAQSFHRIDYLFSHIRDSNSDHIHGSGGWKEDQKAIERHDALKREDGWYNTDWEGDASEQERRRSSAHRRLAGMAGLRWREVKELKHSVPHESRLGLCRGGPSAESIPERLKDQLSYNPPTGFKTISDRFEGILVAKKCD</sequence>
<dbReference type="GeneID" id="19161352"/>
<accession>W9Y8Z3</accession>
<dbReference type="HOGENOM" id="CLU_1703994_0_0_1"/>
<evidence type="ECO:0000256" key="1">
    <source>
        <dbReference type="SAM" id="MobiDB-lite"/>
    </source>
</evidence>
<dbReference type="RefSeq" id="XP_007725553.1">
    <property type="nucleotide sequence ID" value="XM_007727363.1"/>
</dbReference>
<dbReference type="AlphaFoldDB" id="W9Y8Z3"/>
<feature type="region of interest" description="Disordered" evidence="1">
    <location>
        <begin position="63"/>
        <end position="83"/>
    </location>
</feature>
<proteinExistence type="predicted"/>
<dbReference type="OrthoDB" id="10623061at2759"/>
<comment type="caution">
    <text evidence="2">The sequence shown here is derived from an EMBL/GenBank/DDBJ whole genome shotgun (WGS) entry which is preliminary data.</text>
</comment>
<name>W9Y8Z3_9EURO</name>
<evidence type="ECO:0000313" key="3">
    <source>
        <dbReference type="Proteomes" id="UP000019484"/>
    </source>
</evidence>
<dbReference type="EMBL" id="AMWN01000005">
    <property type="protein sequence ID" value="EXJ86115.1"/>
    <property type="molecule type" value="Genomic_DNA"/>
</dbReference>